<dbReference type="EMBL" id="VIRS01000001">
    <property type="protein sequence ID" value="TQS46909.1"/>
    <property type="molecule type" value="Genomic_DNA"/>
</dbReference>
<dbReference type="PANTHER" id="PTHR43004">
    <property type="entry name" value="TRK SYSTEM POTASSIUM UPTAKE PROTEIN"/>
    <property type="match status" value="1"/>
</dbReference>
<evidence type="ECO:0000256" key="3">
    <source>
        <dbReference type="ARBA" id="ARBA00022827"/>
    </source>
</evidence>
<protein>
    <recommendedName>
        <fullName evidence="4">FAD-binding domain-containing protein</fullName>
    </recommendedName>
</protein>
<dbReference type="Proteomes" id="UP000317982">
    <property type="component" value="Unassembled WGS sequence"/>
</dbReference>
<dbReference type="InterPro" id="IPR050641">
    <property type="entry name" value="RIFMO-like"/>
</dbReference>
<dbReference type="InterPro" id="IPR002938">
    <property type="entry name" value="FAD-bd"/>
</dbReference>
<sequence>MTVLIVGAGPTGAFLALELARHGVPSVVLDRATAAPARPEPALLDDPSVAALRRIGVDLSGGLAASLRAAAAGHPLVGLRPGWTFTGLLAPGEGVRAVALDRAAGVRHVLEARYLAGCDGARSTVRQCLGIPLDGLPDPVPHCSIYYRTAGQDQTVQVVRLRVAAGDAIPTDPVALLRAALGDRLAAAEILDVVQWDDALPVATTYRRGPAFLAGEAAHWFSPPSEDASLSIADAVALAAVLAGHTALDSYEDARRPAACRARDRLKSRDHVMTEHPGSGQPW</sequence>
<dbReference type="InterPro" id="IPR036188">
    <property type="entry name" value="FAD/NAD-bd_sf"/>
</dbReference>
<accession>A0A545B026</accession>
<evidence type="ECO:0000256" key="2">
    <source>
        <dbReference type="ARBA" id="ARBA00022630"/>
    </source>
</evidence>
<feature type="domain" description="FAD-binding" evidence="4">
    <location>
        <begin position="2"/>
        <end position="58"/>
    </location>
</feature>
<dbReference type="OrthoDB" id="3647401at2"/>
<dbReference type="GO" id="GO:0016709">
    <property type="term" value="F:oxidoreductase activity, acting on paired donors, with incorporation or reduction of molecular oxygen, NAD(P)H as one donor, and incorporation of one atom of oxygen"/>
    <property type="evidence" value="ECO:0007669"/>
    <property type="project" value="UniProtKB-ARBA"/>
</dbReference>
<keyword evidence="2" id="KW-0285">Flavoprotein</keyword>
<dbReference type="SUPFAM" id="SSF51905">
    <property type="entry name" value="FAD/NAD(P)-binding domain"/>
    <property type="match status" value="1"/>
</dbReference>
<dbReference type="PANTHER" id="PTHR43004:SF19">
    <property type="entry name" value="BINDING MONOOXYGENASE, PUTATIVE (JCVI)-RELATED"/>
    <property type="match status" value="1"/>
</dbReference>
<dbReference type="Pfam" id="PF01494">
    <property type="entry name" value="FAD_binding_3"/>
    <property type="match status" value="3"/>
</dbReference>
<dbReference type="RefSeq" id="WP_142702527.1">
    <property type="nucleotide sequence ID" value="NZ_VIRS01000001.1"/>
</dbReference>
<dbReference type="AlphaFoldDB" id="A0A545B026"/>
<comment type="caution">
    <text evidence="5">The sequence shown here is derived from an EMBL/GenBank/DDBJ whole genome shotgun (WGS) entry which is preliminary data.</text>
</comment>
<keyword evidence="6" id="KW-1185">Reference proteome</keyword>
<feature type="domain" description="FAD-binding" evidence="4">
    <location>
        <begin position="172"/>
        <end position="263"/>
    </location>
</feature>
<dbReference type="GO" id="GO:0071949">
    <property type="term" value="F:FAD binding"/>
    <property type="evidence" value="ECO:0007669"/>
    <property type="project" value="InterPro"/>
</dbReference>
<evidence type="ECO:0000259" key="4">
    <source>
        <dbReference type="Pfam" id="PF01494"/>
    </source>
</evidence>
<keyword evidence="3" id="KW-0274">FAD</keyword>
<evidence type="ECO:0000256" key="1">
    <source>
        <dbReference type="ARBA" id="ARBA00001974"/>
    </source>
</evidence>
<proteinExistence type="predicted"/>
<organism evidence="5 6">
    <name type="scientific">Cryptosporangium phraense</name>
    <dbReference type="NCBI Taxonomy" id="2593070"/>
    <lineage>
        <taxon>Bacteria</taxon>
        <taxon>Bacillati</taxon>
        <taxon>Actinomycetota</taxon>
        <taxon>Actinomycetes</taxon>
        <taxon>Cryptosporangiales</taxon>
        <taxon>Cryptosporangiaceae</taxon>
        <taxon>Cryptosporangium</taxon>
    </lineage>
</organism>
<evidence type="ECO:0000313" key="5">
    <source>
        <dbReference type="EMBL" id="TQS46909.1"/>
    </source>
</evidence>
<gene>
    <name evidence="5" type="ORF">FL583_01130</name>
</gene>
<name>A0A545B026_9ACTN</name>
<feature type="domain" description="FAD-binding" evidence="4">
    <location>
        <begin position="67"/>
        <end position="135"/>
    </location>
</feature>
<dbReference type="InParanoid" id="A0A545B026"/>
<dbReference type="Gene3D" id="3.50.50.60">
    <property type="entry name" value="FAD/NAD(P)-binding domain"/>
    <property type="match status" value="3"/>
</dbReference>
<reference evidence="5 6" key="1">
    <citation type="submission" date="2019-07" db="EMBL/GenBank/DDBJ databases">
        <title>Cryptosporangium phraense sp. nov., isolated from plant litter.</title>
        <authorList>
            <person name="Suriyachadkun C."/>
        </authorList>
    </citation>
    <scope>NUCLEOTIDE SEQUENCE [LARGE SCALE GENOMIC DNA]</scope>
    <source>
        <strain evidence="5 6">A-T 5661</strain>
    </source>
</reference>
<evidence type="ECO:0000313" key="6">
    <source>
        <dbReference type="Proteomes" id="UP000317982"/>
    </source>
</evidence>
<comment type="cofactor">
    <cofactor evidence="1">
        <name>FAD</name>
        <dbReference type="ChEBI" id="CHEBI:57692"/>
    </cofactor>
</comment>